<organism evidence="6 7">
    <name type="scientific">Corchorus olitorius</name>
    <dbReference type="NCBI Taxonomy" id="93759"/>
    <lineage>
        <taxon>Eukaryota</taxon>
        <taxon>Viridiplantae</taxon>
        <taxon>Streptophyta</taxon>
        <taxon>Embryophyta</taxon>
        <taxon>Tracheophyta</taxon>
        <taxon>Spermatophyta</taxon>
        <taxon>Magnoliopsida</taxon>
        <taxon>eudicotyledons</taxon>
        <taxon>Gunneridae</taxon>
        <taxon>Pentapetalae</taxon>
        <taxon>rosids</taxon>
        <taxon>malvids</taxon>
        <taxon>Malvales</taxon>
        <taxon>Malvaceae</taxon>
        <taxon>Grewioideae</taxon>
        <taxon>Apeibeae</taxon>
        <taxon>Corchorus</taxon>
    </lineage>
</organism>
<dbReference type="FunFam" id="3.30.900.10:FF:000007">
    <property type="entry name" value="Autophagy-related protein 13a"/>
    <property type="match status" value="1"/>
</dbReference>
<protein>
    <submittedName>
        <fullName evidence="6">Peptidase C78, ubiquitin modifier-specific peptidase 1/ 2</fullName>
    </submittedName>
</protein>
<evidence type="ECO:0000259" key="5">
    <source>
        <dbReference type="Pfam" id="PF10033"/>
    </source>
</evidence>
<feature type="domain" description="Autophagy-related protein 13 N-terminal" evidence="5">
    <location>
        <begin position="13"/>
        <end position="225"/>
    </location>
</feature>
<feature type="region of interest" description="Disordered" evidence="3">
    <location>
        <begin position="861"/>
        <end position="893"/>
    </location>
</feature>
<dbReference type="InterPro" id="IPR018731">
    <property type="entry name" value="Atg13_N"/>
</dbReference>
<sequence>MEMESAKVEQIVSQFRSKILHVILDSRVPSFHNHSHQQQQQEPLSLSRVRKTDRWFNLVLGDRPAALENLNFSLRNLLDPMIIDIILVQHGSCSSSVDNLYSPSAAAGGPSTETVIERWVVQYDCPRVFATPSGTDASCSYKKTYKKSIILLRSLYAQMRLLPAYRIFRQLSSLSQTYNFDLIYKVSSFSHPFSREEEAAMKEYCFVPVEAIPGRLCVSVTYRTTLSDFNLEPMVSLPPKIITDYVGSPTTDPMRSFPSSEKGVRATSFPLRGVRPPSPAPAAFQRPHSWSSGFHRGFPFTPNQSVAGSPPANRTSPMPYDIASPPSDMYGNRIQNQRLSTLQQVTAYDEYQLSPPFSPSASPSPPTYLSANPLLTHHRSETAPVSIPLPLTSRSSRYLSPNSSDPSRHSLPPMSPRSSKHDNSSQESPSAIRAYRKMESLRAGESPSGLSPRYSAHKVVRDSKEDSGRFSGLLSSSGSPRIGFSRSSSRLSFQDDMDDCEFSCPFDVDDVDVSDSLASRNVDGKKASEFNAQSASVGKKSQDAAVGILVHMLRTAPPLRQDSSCYSTHSLRNEYEGGVGTASGFFMPRKTADALEELRSYREMKDLLLSKSGRVIRKEDIGCRPIFSAVVPASAFGVPSSELQWHANSHFEDEDEEVKDLKLANQIASSSGSSNADDISSLISLQTRSNFYHVKDGLISLLRNCLELEAQHNSSVTILSGYVDHFQSLRSEDVGWGCGWRNIQMLSSHLLAHRQEAREVLFGGAGFVPDIVCLQRWLEIAWERGFDPPGAQQFNCKVYGSNHWIGTTECASLFCSFGLRARVVDFGPKESQTFYLSVPGSALGQEVVKRKAIKVSGPMDRYVHQKQGSKKSRPSCDSSGGRISDNSKGKSEGPQVLVDWVWNYFADEGLNMSGSSRVVVSDRA</sequence>
<accession>A0A1R3JSD1</accession>
<gene>
    <name evidence="6" type="ORF">COLO4_14403</name>
</gene>
<keyword evidence="1" id="KW-0378">Hydrolase</keyword>
<dbReference type="GO" id="GO:0034727">
    <property type="term" value="P:piecemeal microautophagy of the nucleus"/>
    <property type="evidence" value="ECO:0007669"/>
    <property type="project" value="TreeGrafter"/>
</dbReference>
<dbReference type="InterPro" id="IPR012462">
    <property type="entry name" value="UFSP1/2_DUB_cat"/>
</dbReference>
<dbReference type="GO" id="GO:0000407">
    <property type="term" value="C:phagophore assembly site"/>
    <property type="evidence" value="ECO:0007669"/>
    <property type="project" value="TreeGrafter"/>
</dbReference>
<proteinExistence type="predicted"/>
<dbReference type="GO" id="GO:1990316">
    <property type="term" value="C:Atg1/ULK1 kinase complex"/>
    <property type="evidence" value="ECO:0007669"/>
    <property type="project" value="InterPro"/>
</dbReference>
<feature type="compositionally biased region" description="Pro residues" evidence="3">
    <location>
        <begin position="356"/>
        <end position="366"/>
    </location>
</feature>
<evidence type="ECO:0000256" key="3">
    <source>
        <dbReference type="SAM" id="MobiDB-lite"/>
    </source>
</evidence>
<feature type="compositionally biased region" description="Polar residues" evidence="3">
    <location>
        <begin position="301"/>
        <end position="316"/>
    </location>
</feature>
<name>A0A1R3JSD1_9ROSI</name>
<evidence type="ECO:0000259" key="4">
    <source>
        <dbReference type="Pfam" id="PF07910"/>
    </source>
</evidence>
<dbReference type="InterPro" id="IPR036570">
    <property type="entry name" value="HORMA_dom_sf"/>
</dbReference>
<feature type="compositionally biased region" description="Low complexity" evidence="3">
    <location>
        <begin position="393"/>
        <end position="405"/>
    </location>
</feature>
<dbReference type="GO" id="GO:0000423">
    <property type="term" value="P:mitophagy"/>
    <property type="evidence" value="ECO:0007669"/>
    <property type="project" value="TreeGrafter"/>
</dbReference>
<dbReference type="GO" id="GO:0034497">
    <property type="term" value="P:protein localization to phagophore assembly site"/>
    <property type="evidence" value="ECO:0007669"/>
    <property type="project" value="TreeGrafter"/>
</dbReference>
<dbReference type="Proteomes" id="UP000187203">
    <property type="component" value="Unassembled WGS sequence"/>
</dbReference>
<feature type="region of interest" description="Disordered" evidence="3">
    <location>
        <begin position="301"/>
        <end position="332"/>
    </location>
</feature>
<evidence type="ECO:0000313" key="7">
    <source>
        <dbReference type="Proteomes" id="UP000187203"/>
    </source>
</evidence>
<dbReference type="Pfam" id="PF10033">
    <property type="entry name" value="ATG13"/>
    <property type="match status" value="1"/>
</dbReference>
<dbReference type="PANTHER" id="PTHR13430:SF4">
    <property type="entry name" value="AUTOPHAGY-RELATED PROTEIN 13"/>
    <property type="match status" value="1"/>
</dbReference>
<dbReference type="Gene3D" id="3.90.70.130">
    <property type="match status" value="1"/>
</dbReference>
<dbReference type="AlphaFoldDB" id="A0A1R3JSD1"/>
<dbReference type="OrthoDB" id="70161at2759"/>
<dbReference type="GO" id="GO:0016787">
    <property type="term" value="F:hydrolase activity"/>
    <property type="evidence" value="ECO:0007669"/>
    <property type="project" value="UniProtKB-KW"/>
</dbReference>
<keyword evidence="7" id="KW-1185">Reference proteome</keyword>
<dbReference type="STRING" id="93759.A0A1R3JSD1"/>
<feature type="region of interest" description="Disordered" evidence="3">
    <location>
        <begin position="352"/>
        <end position="476"/>
    </location>
</feature>
<comment type="caution">
    <text evidence="6">The sequence shown here is derived from an EMBL/GenBank/DDBJ whole genome shotgun (WGS) entry which is preliminary data.</text>
</comment>
<dbReference type="Gene3D" id="3.30.900.10">
    <property type="entry name" value="HORMA domain"/>
    <property type="match status" value="1"/>
</dbReference>
<dbReference type="GO" id="GO:0005829">
    <property type="term" value="C:cytosol"/>
    <property type="evidence" value="ECO:0007669"/>
    <property type="project" value="TreeGrafter"/>
</dbReference>
<feature type="compositionally biased region" description="Basic and acidic residues" evidence="3">
    <location>
        <begin position="459"/>
        <end position="468"/>
    </location>
</feature>
<evidence type="ECO:0000313" key="6">
    <source>
        <dbReference type="EMBL" id="OMO97735.1"/>
    </source>
</evidence>
<dbReference type="EMBL" id="AWUE01015419">
    <property type="protein sequence ID" value="OMO97735.1"/>
    <property type="molecule type" value="Genomic_DNA"/>
</dbReference>
<feature type="domain" description="UFSP1/2/DUB catalytic" evidence="4">
    <location>
        <begin position="714"/>
        <end position="831"/>
    </location>
</feature>
<dbReference type="PANTHER" id="PTHR13430">
    <property type="match status" value="1"/>
</dbReference>
<reference evidence="7" key="1">
    <citation type="submission" date="2013-09" db="EMBL/GenBank/DDBJ databases">
        <title>Corchorus olitorius genome sequencing.</title>
        <authorList>
            <person name="Alam M."/>
            <person name="Haque M.S."/>
            <person name="Islam M.S."/>
            <person name="Emdad E.M."/>
            <person name="Islam M.M."/>
            <person name="Ahmed B."/>
            <person name="Halim A."/>
            <person name="Hossen Q.M.M."/>
            <person name="Hossain M.Z."/>
            <person name="Ahmed R."/>
            <person name="Khan M.M."/>
            <person name="Islam R."/>
            <person name="Rashid M.M."/>
            <person name="Khan S.A."/>
            <person name="Rahman M.S."/>
            <person name="Alam M."/>
            <person name="Yahiya A.S."/>
            <person name="Khan M.S."/>
            <person name="Azam M.S."/>
            <person name="Haque T."/>
            <person name="Lashkar M.Z.H."/>
            <person name="Akhand A.I."/>
            <person name="Morshed G."/>
            <person name="Roy S."/>
            <person name="Uddin K.S."/>
            <person name="Rabeya T."/>
            <person name="Hossain A.S."/>
            <person name="Chowdhury A."/>
            <person name="Snigdha A.R."/>
            <person name="Mortoza M.S."/>
            <person name="Matin S.A."/>
            <person name="Hoque S.M.E."/>
            <person name="Islam M.K."/>
            <person name="Roy D.K."/>
            <person name="Haider R."/>
            <person name="Moosa M.M."/>
            <person name="Elias S.M."/>
            <person name="Hasan A.M."/>
            <person name="Jahan S."/>
            <person name="Shafiuddin M."/>
            <person name="Mahmood N."/>
            <person name="Shommy N.S."/>
        </authorList>
    </citation>
    <scope>NUCLEOTIDE SEQUENCE [LARGE SCALE GENOMIC DNA]</scope>
    <source>
        <strain evidence="7">cv. O-4</strain>
    </source>
</reference>
<keyword evidence="2" id="KW-0072">Autophagy</keyword>
<dbReference type="InterPro" id="IPR040182">
    <property type="entry name" value="ATG13"/>
</dbReference>
<dbReference type="Pfam" id="PF07910">
    <property type="entry name" value="Peptidase_C78"/>
    <property type="match status" value="1"/>
</dbReference>
<evidence type="ECO:0000256" key="2">
    <source>
        <dbReference type="ARBA" id="ARBA00023006"/>
    </source>
</evidence>
<evidence type="ECO:0000256" key="1">
    <source>
        <dbReference type="ARBA" id="ARBA00022801"/>
    </source>
</evidence>